<proteinExistence type="predicted"/>
<keyword evidence="1" id="KW-0812">Transmembrane</keyword>
<evidence type="ECO:0000313" key="5">
    <source>
        <dbReference type="EMBL" id="CAB4221234.1"/>
    </source>
</evidence>
<dbReference type="EMBL" id="LR797502">
    <property type="protein sequence ID" value="CAB4221234.1"/>
    <property type="molecule type" value="Genomic_DNA"/>
</dbReference>
<keyword evidence="1" id="KW-1133">Transmembrane helix</keyword>
<sequence length="203" mass="22899">MDKLKDIILSVLAYIGESKFRLFTVIILGILGFGGWIIFSEKDAFMATYRAQQALPKMNGEYEKAASFILKNSQAELIAIFEVNTILNTRKLVYFVTREGGQDKTMYGTDVGLLTKNYNNNNDVISMISGKVPCQTYESPQSYMGFIYVAKGVKWMCRISVPPEQGLFVGQISVGWKEIPDKKEIETEQTIMTVASSLLFNKR</sequence>
<protein>
    <submittedName>
        <fullName evidence="3">Uncharacterized protein</fullName>
    </submittedName>
</protein>
<dbReference type="EMBL" id="LR796776">
    <property type="protein sequence ID" value="CAB4165769.1"/>
    <property type="molecule type" value="Genomic_DNA"/>
</dbReference>
<reference evidence="3" key="1">
    <citation type="submission" date="2020-04" db="EMBL/GenBank/DDBJ databases">
        <authorList>
            <person name="Chiriac C."/>
            <person name="Salcher M."/>
            <person name="Ghai R."/>
            <person name="Kavagutti S V."/>
        </authorList>
    </citation>
    <scope>NUCLEOTIDE SEQUENCE</scope>
</reference>
<gene>
    <name evidence="4" type="ORF">UFOVP1146_347</name>
    <name evidence="5" type="ORF">UFOVP1638_218</name>
    <name evidence="2" type="ORF">UFOVP812_260</name>
    <name evidence="3" type="ORF">UFOVP818_305</name>
</gene>
<name>A0A6J5P1U5_9CAUD</name>
<dbReference type="EMBL" id="LR796758">
    <property type="protein sequence ID" value="CAB4163991.1"/>
    <property type="molecule type" value="Genomic_DNA"/>
</dbReference>
<accession>A0A6J5P1U5</accession>
<feature type="transmembrane region" description="Helical" evidence="1">
    <location>
        <begin position="20"/>
        <end position="39"/>
    </location>
</feature>
<evidence type="ECO:0000313" key="4">
    <source>
        <dbReference type="EMBL" id="CAB4187001.1"/>
    </source>
</evidence>
<dbReference type="EMBL" id="LR797099">
    <property type="protein sequence ID" value="CAB4187001.1"/>
    <property type="molecule type" value="Genomic_DNA"/>
</dbReference>
<keyword evidence="1" id="KW-0472">Membrane</keyword>
<evidence type="ECO:0000313" key="2">
    <source>
        <dbReference type="EMBL" id="CAB4163991.1"/>
    </source>
</evidence>
<evidence type="ECO:0000313" key="3">
    <source>
        <dbReference type="EMBL" id="CAB4165769.1"/>
    </source>
</evidence>
<evidence type="ECO:0000256" key="1">
    <source>
        <dbReference type="SAM" id="Phobius"/>
    </source>
</evidence>
<organism evidence="3">
    <name type="scientific">uncultured Caudovirales phage</name>
    <dbReference type="NCBI Taxonomy" id="2100421"/>
    <lineage>
        <taxon>Viruses</taxon>
        <taxon>Duplodnaviria</taxon>
        <taxon>Heunggongvirae</taxon>
        <taxon>Uroviricota</taxon>
        <taxon>Caudoviricetes</taxon>
        <taxon>Peduoviridae</taxon>
        <taxon>Maltschvirus</taxon>
        <taxon>Maltschvirus maltsch</taxon>
    </lineage>
</organism>